<proteinExistence type="predicted"/>
<feature type="binding site" evidence="5">
    <location>
        <position position="126"/>
    </location>
    <ligand>
        <name>ATP</name>
        <dbReference type="ChEBI" id="CHEBI:30616"/>
    </ligand>
</feature>
<feature type="domain" description="Protein kinase" evidence="7">
    <location>
        <begin position="97"/>
        <end position="365"/>
    </location>
</feature>
<evidence type="ECO:0000256" key="4">
    <source>
        <dbReference type="ARBA" id="ARBA00022840"/>
    </source>
</evidence>
<reference evidence="8 9" key="1">
    <citation type="submission" date="2019-02" db="EMBL/GenBank/DDBJ databases">
        <title>Deep-cultivation of Planctomycetes and their phenomic and genomic characterization uncovers novel biology.</title>
        <authorList>
            <person name="Wiegand S."/>
            <person name="Jogler M."/>
            <person name="Boedeker C."/>
            <person name="Pinto D."/>
            <person name="Vollmers J."/>
            <person name="Rivas-Marin E."/>
            <person name="Kohn T."/>
            <person name="Peeters S.H."/>
            <person name="Heuer A."/>
            <person name="Rast P."/>
            <person name="Oberbeckmann S."/>
            <person name="Bunk B."/>
            <person name="Jeske O."/>
            <person name="Meyerdierks A."/>
            <person name="Storesund J.E."/>
            <person name="Kallscheuer N."/>
            <person name="Luecker S."/>
            <person name="Lage O.M."/>
            <person name="Pohl T."/>
            <person name="Merkel B.J."/>
            <person name="Hornburger P."/>
            <person name="Mueller R.-W."/>
            <person name="Bruemmer F."/>
            <person name="Labrenz M."/>
            <person name="Spormann A.M."/>
            <person name="Op Den Camp H."/>
            <person name="Overmann J."/>
            <person name="Amann R."/>
            <person name="Jetten M.S.M."/>
            <person name="Mascher T."/>
            <person name="Medema M.H."/>
            <person name="Devos D.P."/>
            <person name="Kaster A.-K."/>
            <person name="Ovreas L."/>
            <person name="Rohde M."/>
            <person name="Galperin M.Y."/>
            <person name="Jogler C."/>
        </authorList>
    </citation>
    <scope>NUCLEOTIDE SEQUENCE [LARGE SCALE GENOMIC DNA]</scope>
    <source>
        <strain evidence="8 9">Pla52n</strain>
    </source>
</reference>
<dbReference type="PANTHER" id="PTHR43289:SF6">
    <property type="entry name" value="SERINE_THREONINE-PROTEIN KINASE NEKL-3"/>
    <property type="match status" value="1"/>
</dbReference>
<dbReference type="CDD" id="cd14014">
    <property type="entry name" value="STKc_PknB_like"/>
    <property type="match status" value="1"/>
</dbReference>
<protein>
    <submittedName>
        <fullName evidence="8">Serine/threonine-protein kinase PknB</fullName>
        <ecNumber evidence="8">2.7.11.1</ecNumber>
    </submittedName>
</protein>
<dbReference type="Gene3D" id="3.30.200.20">
    <property type="entry name" value="Phosphorylase Kinase, domain 1"/>
    <property type="match status" value="1"/>
</dbReference>
<dbReference type="RefSeq" id="WP_146522752.1">
    <property type="nucleotide sequence ID" value="NZ_CP151726.1"/>
</dbReference>
<keyword evidence="3 8" id="KW-0418">Kinase</keyword>
<comment type="caution">
    <text evidence="8">The sequence shown here is derived from an EMBL/GenBank/DDBJ whole genome shotgun (WGS) entry which is preliminary data.</text>
</comment>
<keyword evidence="9" id="KW-1185">Reference proteome</keyword>
<evidence type="ECO:0000256" key="5">
    <source>
        <dbReference type="PROSITE-ProRule" id="PRU10141"/>
    </source>
</evidence>
<dbReference type="Gene3D" id="3.80.10.10">
    <property type="entry name" value="Ribonuclease Inhibitor"/>
    <property type="match status" value="1"/>
</dbReference>
<evidence type="ECO:0000259" key="7">
    <source>
        <dbReference type="PROSITE" id="PS50011"/>
    </source>
</evidence>
<organism evidence="8 9">
    <name type="scientific">Stieleria varia</name>
    <dbReference type="NCBI Taxonomy" id="2528005"/>
    <lineage>
        <taxon>Bacteria</taxon>
        <taxon>Pseudomonadati</taxon>
        <taxon>Planctomycetota</taxon>
        <taxon>Planctomycetia</taxon>
        <taxon>Pirellulales</taxon>
        <taxon>Pirellulaceae</taxon>
        <taxon>Stieleria</taxon>
    </lineage>
</organism>
<evidence type="ECO:0000256" key="2">
    <source>
        <dbReference type="ARBA" id="ARBA00022741"/>
    </source>
</evidence>
<dbReference type="InterPro" id="IPR011009">
    <property type="entry name" value="Kinase-like_dom_sf"/>
</dbReference>
<dbReference type="InterPro" id="IPR017441">
    <property type="entry name" value="Protein_kinase_ATP_BS"/>
</dbReference>
<dbReference type="PROSITE" id="PS00107">
    <property type="entry name" value="PROTEIN_KINASE_ATP"/>
    <property type="match status" value="1"/>
</dbReference>
<dbReference type="OrthoDB" id="6111975at2"/>
<evidence type="ECO:0000256" key="6">
    <source>
        <dbReference type="SAM" id="MobiDB-lite"/>
    </source>
</evidence>
<feature type="compositionally biased region" description="Polar residues" evidence="6">
    <location>
        <begin position="390"/>
        <end position="405"/>
    </location>
</feature>
<gene>
    <name evidence="8" type="primary">pknB_36</name>
    <name evidence="8" type="ORF">Pla52n_57940</name>
</gene>
<dbReference type="EC" id="2.7.11.1" evidence="8"/>
<dbReference type="Proteomes" id="UP000320176">
    <property type="component" value="Unassembled WGS sequence"/>
</dbReference>
<dbReference type="Gene3D" id="1.10.510.10">
    <property type="entry name" value="Transferase(Phosphotransferase) domain 1"/>
    <property type="match status" value="1"/>
</dbReference>
<dbReference type="EMBL" id="SJPN01000008">
    <property type="protein sequence ID" value="TWT93965.1"/>
    <property type="molecule type" value="Genomic_DNA"/>
</dbReference>
<evidence type="ECO:0000313" key="8">
    <source>
        <dbReference type="EMBL" id="TWT93965.1"/>
    </source>
</evidence>
<keyword evidence="2 5" id="KW-0547">Nucleotide-binding</keyword>
<dbReference type="GO" id="GO:0005524">
    <property type="term" value="F:ATP binding"/>
    <property type="evidence" value="ECO:0007669"/>
    <property type="project" value="UniProtKB-UniRule"/>
</dbReference>
<dbReference type="Pfam" id="PF00069">
    <property type="entry name" value="Pkinase"/>
    <property type="match status" value="1"/>
</dbReference>
<dbReference type="PROSITE" id="PS00108">
    <property type="entry name" value="PROTEIN_KINASE_ST"/>
    <property type="match status" value="1"/>
</dbReference>
<dbReference type="AlphaFoldDB" id="A0A5C6A3L3"/>
<dbReference type="GO" id="GO:0004674">
    <property type="term" value="F:protein serine/threonine kinase activity"/>
    <property type="evidence" value="ECO:0007669"/>
    <property type="project" value="UniProtKB-EC"/>
</dbReference>
<accession>A0A5C6A3L3</accession>
<evidence type="ECO:0000313" key="9">
    <source>
        <dbReference type="Proteomes" id="UP000320176"/>
    </source>
</evidence>
<keyword evidence="1 8" id="KW-0808">Transferase</keyword>
<dbReference type="PROSITE" id="PS50011">
    <property type="entry name" value="PROTEIN_KINASE_DOM"/>
    <property type="match status" value="1"/>
</dbReference>
<dbReference type="SUPFAM" id="SSF56112">
    <property type="entry name" value="Protein kinase-like (PK-like)"/>
    <property type="match status" value="1"/>
</dbReference>
<dbReference type="SMART" id="SM00220">
    <property type="entry name" value="S_TKc"/>
    <property type="match status" value="1"/>
</dbReference>
<dbReference type="SUPFAM" id="SSF52047">
    <property type="entry name" value="RNI-like"/>
    <property type="match status" value="1"/>
</dbReference>
<dbReference type="InterPro" id="IPR032675">
    <property type="entry name" value="LRR_dom_sf"/>
</dbReference>
<sequence>MLERCPPREELADYAAGLVDSVDCESIDLHLETCVDCQSELSICSSNDDTLVSLLRQGVDEVEYGQEPQLRERLQVLERSSSQHFIKPSRPSELGPYRFLKRLGRGGMGDVYLAEHLRLEMPVAIKLLSHRLASDSRATARFDREMKAVGKLSHPNIVRATDAGEYNGTPFLAMEFIDGSDVGQICREHGRLRICDACEIVRQAAVGIQHAHDHGLIHRDLKPSNLMLCKDGVVKVLDLGLARLKEHTANELTDELQILGTADYMAPEQANSDHKSELDPRVDIYSLGCTLYTLLAGRAPFGDEDHSTPLQKIIAHQQESPTPIGEIRAGLPASLISVIERAMAKSRKDRCDSSADFANALNAFVSGSELAKLQQEAAVRHAVVDTCPDDSTTGLPADTMASSGIASEPESIRRSTASPNRVLLVALATLVIAVLASLTMTFQSKNGSLVVQIDGDNIAAIPKGERLVIEDIENEVIYYLSIVEDSVKQDFAPGTYQIRVENEASGLELSTQEFRIKRKEETIVHAVIAKPTPSRVSTIESSSSQDQCQMVWAISKDATFDVLIDGQLRLVTNKDEVPQDDFQIFCVNFGKPVELTTGDWDQLRQLKELNHLEFSDLELTDELVTEFNQFPMLSFLALRYDQKEPSGLEKLQQLPRLTTLNIGGQLVADSHVALLKPLTGIGRLTVSGRQVTDAGLVHLSEMRQLQFVSLIFTKVNGTGLEHLQSLPKLDSLHLPYTQVDDRGAEFFAGMSELQWLNLSFTSVGDRTVEQLSQLQKLENLELAQTKITSHSLTLLAKIASLRSLDLQETFISDRDVEQLAMFTQLTTLKVGSLLSAEAVHALQERLPNCQIVSSIPLAQS</sequence>
<dbReference type="InterPro" id="IPR000719">
    <property type="entry name" value="Prot_kinase_dom"/>
</dbReference>
<dbReference type="InterPro" id="IPR008271">
    <property type="entry name" value="Ser/Thr_kinase_AS"/>
</dbReference>
<feature type="region of interest" description="Disordered" evidence="6">
    <location>
        <begin position="390"/>
        <end position="412"/>
    </location>
</feature>
<evidence type="ECO:0000256" key="3">
    <source>
        <dbReference type="ARBA" id="ARBA00022777"/>
    </source>
</evidence>
<evidence type="ECO:0000256" key="1">
    <source>
        <dbReference type="ARBA" id="ARBA00022679"/>
    </source>
</evidence>
<dbReference type="PANTHER" id="PTHR43289">
    <property type="entry name" value="MITOGEN-ACTIVATED PROTEIN KINASE KINASE KINASE 20-RELATED"/>
    <property type="match status" value="1"/>
</dbReference>
<keyword evidence="4 5" id="KW-0067">ATP-binding</keyword>
<name>A0A5C6A3L3_9BACT</name>